<evidence type="ECO:0000313" key="1">
    <source>
        <dbReference type="EMBL" id="KAJ4442764.1"/>
    </source>
</evidence>
<accession>A0ABQ8T8B9</accession>
<proteinExistence type="predicted"/>
<dbReference type="Proteomes" id="UP001148838">
    <property type="component" value="Unassembled WGS sequence"/>
</dbReference>
<comment type="caution">
    <text evidence="1">The sequence shown here is derived from an EMBL/GenBank/DDBJ whole genome shotgun (WGS) entry which is preliminary data.</text>
</comment>
<dbReference type="EMBL" id="JAJSOF020000013">
    <property type="protein sequence ID" value="KAJ4442764.1"/>
    <property type="molecule type" value="Genomic_DNA"/>
</dbReference>
<gene>
    <name evidence="1" type="ORF">ANN_04356</name>
</gene>
<sequence>MKNKGQIIMEPAAEVKNTPGNIETVRVALASSPTLSVRRYALAGQFSFNKTVQQHILVYPTAYLRTTIGKNGSEGPLHSKPPYLTPPTISSTWCFVDTLHSVAGMASISGRQLQEEQEFNQTYYNESVAVPNNCPWNTLTPAASLTRWGTLLDAVNYYAEHYGKIMEVIDALDSTDSSAVAAVIIDSNFKIVSV</sequence>
<protein>
    <submittedName>
        <fullName evidence="1">Uncharacterized protein</fullName>
    </submittedName>
</protein>
<organism evidence="1 2">
    <name type="scientific">Periplaneta americana</name>
    <name type="common">American cockroach</name>
    <name type="synonym">Blatta americana</name>
    <dbReference type="NCBI Taxonomy" id="6978"/>
    <lineage>
        <taxon>Eukaryota</taxon>
        <taxon>Metazoa</taxon>
        <taxon>Ecdysozoa</taxon>
        <taxon>Arthropoda</taxon>
        <taxon>Hexapoda</taxon>
        <taxon>Insecta</taxon>
        <taxon>Pterygota</taxon>
        <taxon>Neoptera</taxon>
        <taxon>Polyneoptera</taxon>
        <taxon>Dictyoptera</taxon>
        <taxon>Blattodea</taxon>
        <taxon>Blattoidea</taxon>
        <taxon>Blattidae</taxon>
        <taxon>Blattinae</taxon>
        <taxon>Periplaneta</taxon>
    </lineage>
</organism>
<name>A0ABQ8T8B9_PERAM</name>
<keyword evidence="2" id="KW-1185">Reference proteome</keyword>
<evidence type="ECO:0000313" key="2">
    <source>
        <dbReference type="Proteomes" id="UP001148838"/>
    </source>
</evidence>
<reference evidence="1 2" key="1">
    <citation type="journal article" date="2022" name="Allergy">
        <title>Genome assembly and annotation of Periplaneta americana reveal a comprehensive cockroach allergen profile.</title>
        <authorList>
            <person name="Wang L."/>
            <person name="Xiong Q."/>
            <person name="Saelim N."/>
            <person name="Wang L."/>
            <person name="Nong W."/>
            <person name="Wan A.T."/>
            <person name="Shi M."/>
            <person name="Liu X."/>
            <person name="Cao Q."/>
            <person name="Hui J.H.L."/>
            <person name="Sookrung N."/>
            <person name="Leung T.F."/>
            <person name="Tungtrongchitr A."/>
            <person name="Tsui S.K.W."/>
        </authorList>
    </citation>
    <scope>NUCLEOTIDE SEQUENCE [LARGE SCALE GENOMIC DNA]</scope>
    <source>
        <strain evidence="1">PWHHKU_190912</strain>
    </source>
</reference>